<accession>A0A432M7M6</accession>
<proteinExistence type="predicted"/>
<reference evidence="1 2" key="1">
    <citation type="submission" date="2018-12" db="EMBL/GenBank/DDBJ databases">
        <title>Dyella dinghuensis sp. nov. DHOA06 and Dyella choica sp. nov. 4M-K27, isolated from forest soil.</title>
        <authorList>
            <person name="Qiu L.-H."/>
            <person name="Gao Z.-H."/>
        </authorList>
    </citation>
    <scope>NUCLEOTIDE SEQUENCE [LARGE SCALE GENOMIC DNA]</scope>
    <source>
        <strain evidence="1 2">4M-K27</strain>
    </source>
</reference>
<organism evidence="1 2">
    <name type="scientific">Dyella choica</name>
    <dbReference type="NCBI Taxonomy" id="1927959"/>
    <lineage>
        <taxon>Bacteria</taxon>
        <taxon>Pseudomonadati</taxon>
        <taxon>Pseudomonadota</taxon>
        <taxon>Gammaproteobacteria</taxon>
        <taxon>Lysobacterales</taxon>
        <taxon>Rhodanobacteraceae</taxon>
        <taxon>Dyella</taxon>
    </lineage>
</organism>
<comment type="caution">
    <text evidence="1">The sequence shown here is derived from an EMBL/GenBank/DDBJ whole genome shotgun (WGS) entry which is preliminary data.</text>
</comment>
<sequence>MDQYQFTVSAGELIHVRTYSTEELSFLTGHGAPEITAFRVAIGLWDNFSVARGMDENAQTVKSREMLLAATSELLHRLEQERELFSHSYKLKCPDSRSRGSMKCWIELKSGETGFLMARHAGQLYFEHKEAGPKIIDMRALSSLDTATGETRIFRKRNELRWPLFLQDLEVFLKSLMVSEVSISHGKLRRQMLVTTVAARLPAPTVQQADADDWDST</sequence>
<dbReference type="RefSeq" id="WP_126683909.1">
    <property type="nucleotide sequence ID" value="NZ_RYYV01000004.1"/>
</dbReference>
<evidence type="ECO:0000313" key="2">
    <source>
        <dbReference type="Proteomes" id="UP000274358"/>
    </source>
</evidence>
<evidence type="ECO:0000313" key="1">
    <source>
        <dbReference type="EMBL" id="RUL77514.1"/>
    </source>
</evidence>
<name>A0A432M7M6_9GAMM</name>
<dbReference type="EMBL" id="RYYV01000004">
    <property type="protein sequence ID" value="RUL77514.1"/>
    <property type="molecule type" value="Genomic_DNA"/>
</dbReference>
<gene>
    <name evidence="1" type="ORF">EKH80_06385</name>
</gene>
<protein>
    <submittedName>
        <fullName evidence="1">Uncharacterized protein</fullName>
    </submittedName>
</protein>
<dbReference type="AlphaFoldDB" id="A0A432M7M6"/>
<keyword evidence="2" id="KW-1185">Reference proteome</keyword>
<dbReference type="Proteomes" id="UP000274358">
    <property type="component" value="Unassembled WGS sequence"/>
</dbReference>